<keyword evidence="8" id="KW-1185">Reference proteome</keyword>
<evidence type="ECO:0000256" key="2">
    <source>
        <dbReference type="ARBA" id="ARBA00010799"/>
    </source>
</evidence>
<evidence type="ECO:0000313" key="8">
    <source>
        <dbReference type="Proteomes" id="UP001443914"/>
    </source>
</evidence>
<dbReference type="GO" id="GO:0043495">
    <property type="term" value="F:protein-membrane adaptor activity"/>
    <property type="evidence" value="ECO:0007669"/>
    <property type="project" value="TreeGrafter"/>
</dbReference>
<reference evidence="7" key="1">
    <citation type="submission" date="2024-03" db="EMBL/GenBank/DDBJ databases">
        <title>WGS assembly of Saponaria officinalis var. Norfolk2.</title>
        <authorList>
            <person name="Jenkins J."/>
            <person name="Shu S."/>
            <person name="Grimwood J."/>
            <person name="Barry K."/>
            <person name="Goodstein D."/>
            <person name="Schmutz J."/>
            <person name="Leebens-Mack J."/>
            <person name="Osbourn A."/>
        </authorList>
    </citation>
    <scope>NUCLEOTIDE SEQUENCE [LARGE SCALE GENOMIC DNA]</scope>
    <source>
        <strain evidence="7">JIC</strain>
    </source>
</reference>
<keyword evidence="3" id="KW-0812">Transmembrane</keyword>
<dbReference type="EMBL" id="JBDFQZ010000009">
    <property type="protein sequence ID" value="KAK9690817.1"/>
    <property type="molecule type" value="Genomic_DNA"/>
</dbReference>
<proteinExistence type="inferred from homology"/>
<comment type="caution">
    <text evidence="7">The sequence shown here is derived from an EMBL/GenBank/DDBJ whole genome shotgun (WGS) entry which is preliminary data.</text>
</comment>
<comment type="similarity">
    <text evidence="2">Belongs to the WRB/GET1 family.</text>
</comment>
<dbReference type="AlphaFoldDB" id="A0AAW1IN91"/>
<evidence type="ECO:0000256" key="6">
    <source>
        <dbReference type="ARBA" id="ARBA00023136"/>
    </source>
</evidence>
<dbReference type="InterPro" id="IPR028945">
    <property type="entry name" value="Get1"/>
</dbReference>
<dbReference type="GO" id="GO:0071816">
    <property type="term" value="P:tail-anchored membrane protein insertion into ER membrane"/>
    <property type="evidence" value="ECO:0007669"/>
    <property type="project" value="InterPro"/>
</dbReference>
<sequence length="174" mass="19520">MDDDGCNLAAPTIFILVSLLQFVPRYFDHQIKNGGAASGEEKKLRAEIKRLLKEAGSLTQPSTFAQAAKLRRMAAAKEKELAKHQEQQMLERKTVYDPYMKYVTPVKALTYLLLTVWFWKSPVAAISKELVQPIGTVLSWKSGGDSVDKVTVGIVPWLILCTRVSKLICRKVIQ</sequence>
<evidence type="ECO:0000256" key="3">
    <source>
        <dbReference type="ARBA" id="ARBA00022692"/>
    </source>
</evidence>
<dbReference type="PANTHER" id="PTHR42650">
    <property type="entry name" value="TAIL-ANCHORED PROTEIN INSERTION RECEPTOR WRB"/>
    <property type="match status" value="1"/>
</dbReference>
<organism evidence="7 8">
    <name type="scientific">Saponaria officinalis</name>
    <name type="common">Common soapwort</name>
    <name type="synonym">Lychnis saponaria</name>
    <dbReference type="NCBI Taxonomy" id="3572"/>
    <lineage>
        <taxon>Eukaryota</taxon>
        <taxon>Viridiplantae</taxon>
        <taxon>Streptophyta</taxon>
        <taxon>Embryophyta</taxon>
        <taxon>Tracheophyta</taxon>
        <taxon>Spermatophyta</taxon>
        <taxon>Magnoliopsida</taxon>
        <taxon>eudicotyledons</taxon>
        <taxon>Gunneridae</taxon>
        <taxon>Pentapetalae</taxon>
        <taxon>Caryophyllales</taxon>
        <taxon>Caryophyllaceae</taxon>
        <taxon>Caryophylleae</taxon>
        <taxon>Saponaria</taxon>
    </lineage>
</organism>
<name>A0AAW1IN91_SAPOF</name>
<dbReference type="PANTHER" id="PTHR42650:SF1">
    <property type="entry name" value="GUIDED ENTRY OF TAIL-ANCHORED PROTEINS FACTOR 1"/>
    <property type="match status" value="1"/>
</dbReference>
<dbReference type="GO" id="GO:0043529">
    <property type="term" value="C:GET complex"/>
    <property type="evidence" value="ECO:0007669"/>
    <property type="project" value="TreeGrafter"/>
</dbReference>
<protein>
    <submittedName>
        <fullName evidence="7">Uncharacterized protein</fullName>
    </submittedName>
</protein>
<keyword evidence="6" id="KW-0472">Membrane</keyword>
<evidence type="ECO:0000256" key="4">
    <source>
        <dbReference type="ARBA" id="ARBA00022824"/>
    </source>
</evidence>
<gene>
    <name evidence="7" type="ORF">RND81_09G156000</name>
</gene>
<evidence type="ECO:0000256" key="1">
    <source>
        <dbReference type="ARBA" id="ARBA00004586"/>
    </source>
</evidence>
<evidence type="ECO:0000256" key="5">
    <source>
        <dbReference type="ARBA" id="ARBA00022989"/>
    </source>
</evidence>
<dbReference type="Proteomes" id="UP001443914">
    <property type="component" value="Unassembled WGS sequence"/>
</dbReference>
<keyword evidence="5" id="KW-1133">Transmembrane helix</keyword>
<dbReference type="GO" id="GO:0005789">
    <property type="term" value="C:endoplasmic reticulum membrane"/>
    <property type="evidence" value="ECO:0007669"/>
    <property type="project" value="UniProtKB-SubCell"/>
</dbReference>
<accession>A0AAW1IN91</accession>
<comment type="subcellular location">
    <subcellularLocation>
        <location evidence="1">Endoplasmic reticulum membrane</location>
    </subcellularLocation>
</comment>
<dbReference type="Pfam" id="PF04420">
    <property type="entry name" value="CHD5"/>
    <property type="match status" value="1"/>
</dbReference>
<keyword evidence="4" id="KW-0256">Endoplasmic reticulum</keyword>
<evidence type="ECO:0000313" key="7">
    <source>
        <dbReference type="EMBL" id="KAK9690817.1"/>
    </source>
</evidence>